<evidence type="ECO:0000313" key="2">
    <source>
        <dbReference type="Proteomes" id="UP000639973"/>
    </source>
</evidence>
<keyword evidence="2" id="KW-1185">Reference proteome</keyword>
<dbReference type="Proteomes" id="UP000639973">
    <property type="component" value="Unassembled WGS sequence"/>
</dbReference>
<name>A0ABQ2GF80_9DEIO</name>
<sequence length="98" mass="10587">MASPAAIRSGACEERRELWFKDGVTSGSAVSAYLDRFGRGSHPASIAPPTNVIVCESTCIGNPGSCSSGAKTDHWQVVWRWEQFPQMTKERTGIAPGF</sequence>
<dbReference type="EMBL" id="BMOL01000020">
    <property type="protein sequence ID" value="GGL91388.1"/>
    <property type="molecule type" value="Genomic_DNA"/>
</dbReference>
<reference evidence="2" key="1">
    <citation type="journal article" date="2019" name="Int. J. Syst. Evol. Microbiol.">
        <title>The Global Catalogue of Microorganisms (GCM) 10K type strain sequencing project: providing services to taxonomists for standard genome sequencing and annotation.</title>
        <authorList>
            <consortium name="The Broad Institute Genomics Platform"/>
            <consortium name="The Broad Institute Genome Sequencing Center for Infectious Disease"/>
            <person name="Wu L."/>
            <person name="Ma J."/>
        </authorList>
    </citation>
    <scope>NUCLEOTIDE SEQUENCE [LARGE SCALE GENOMIC DNA]</scope>
    <source>
        <strain evidence="2">JCM 15442</strain>
    </source>
</reference>
<organism evidence="1 2">
    <name type="scientific">Deinococcus aerolatus</name>
    <dbReference type="NCBI Taxonomy" id="522487"/>
    <lineage>
        <taxon>Bacteria</taxon>
        <taxon>Thermotogati</taxon>
        <taxon>Deinococcota</taxon>
        <taxon>Deinococci</taxon>
        <taxon>Deinococcales</taxon>
        <taxon>Deinococcaceae</taxon>
        <taxon>Deinococcus</taxon>
    </lineage>
</organism>
<proteinExistence type="predicted"/>
<evidence type="ECO:0000313" key="1">
    <source>
        <dbReference type="EMBL" id="GGL91388.1"/>
    </source>
</evidence>
<comment type="caution">
    <text evidence="1">The sequence shown here is derived from an EMBL/GenBank/DDBJ whole genome shotgun (WGS) entry which is preliminary data.</text>
</comment>
<gene>
    <name evidence="1" type="ORF">GCM10010840_31860</name>
</gene>
<accession>A0ABQ2GF80</accession>
<protein>
    <submittedName>
        <fullName evidence="1">Uncharacterized protein</fullName>
    </submittedName>
</protein>